<evidence type="ECO:0000313" key="2">
    <source>
        <dbReference type="Proteomes" id="UP000252519"/>
    </source>
</evidence>
<keyword evidence="2" id="KW-1185">Reference proteome</keyword>
<comment type="caution">
    <text evidence="1">The sequence shown here is derived from an EMBL/GenBank/DDBJ whole genome shotgun (WGS) entry which is preliminary data.</text>
</comment>
<sequence>MRLSQCSYSSFLLSSNVYFQASDLKFDGFDTKTSELTFYYAGASEMKATDKLDKDMLQKALSGSPIRIQFKAEKGSNSHFFWTMTEKKNDEPAIPM</sequence>
<evidence type="ECO:0000313" key="1">
    <source>
        <dbReference type="EMBL" id="RCN42863.1"/>
    </source>
</evidence>
<accession>A0A368GEN8</accession>
<dbReference type="Proteomes" id="UP000252519">
    <property type="component" value="Unassembled WGS sequence"/>
</dbReference>
<gene>
    <name evidence="1" type="ORF">ANCCAN_11150</name>
</gene>
<dbReference type="AlphaFoldDB" id="A0A368GEN8"/>
<dbReference type="EMBL" id="JOJR01000176">
    <property type="protein sequence ID" value="RCN42863.1"/>
    <property type="molecule type" value="Genomic_DNA"/>
</dbReference>
<proteinExistence type="predicted"/>
<name>A0A368GEN8_ANCCA</name>
<reference evidence="1 2" key="1">
    <citation type="submission" date="2014-10" db="EMBL/GenBank/DDBJ databases">
        <title>Draft genome of the hookworm Ancylostoma caninum.</title>
        <authorList>
            <person name="Mitreva M."/>
        </authorList>
    </citation>
    <scope>NUCLEOTIDE SEQUENCE [LARGE SCALE GENOMIC DNA]</scope>
    <source>
        <strain evidence="1 2">Baltimore</strain>
    </source>
</reference>
<protein>
    <submittedName>
        <fullName evidence="1">Uncharacterized protein</fullName>
    </submittedName>
</protein>
<organism evidence="1 2">
    <name type="scientific">Ancylostoma caninum</name>
    <name type="common">Dog hookworm</name>
    <dbReference type="NCBI Taxonomy" id="29170"/>
    <lineage>
        <taxon>Eukaryota</taxon>
        <taxon>Metazoa</taxon>
        <taxon>Ecdysozoa</taxon>
        <taxon>Nematoda</taxon>
        <taxon>Chromadorea</taxon>
        <taxon>Rhabditida</taxon>
        <taxon>Rhabditina</taxon>
        <taxon>Rhabditomorpha</taxon>
        <taxon>Strongyloidea</taxon>
        <taxon>Ancylostomatidae</taxon>
        <taxon>Ancylostomatinae</taxon>
        <taxon>Ancylostoma</taxon>
    </lineage>
</organism>